<gene>
    <name evidence="3" type="ORF">DdX_16500</name>
</gene>
<name>A0AAD4R019_9BILA</name>
<dbReference type="Proteomes" id="UP001201812">
    <property type="component" value="Unassembled WGS sequence"/>
</dbReference>
<dbReference type="Pfam" id="PF06119">
    <property type="entry name" value="NIDO"/>
    <property type="match status" value="1"/>
</dbReference>
<evidence type="ECO:0000313" key="3">
    <source>
        <dbReference type="EMBL" id="KAI1700810.1"/>
    </source>
</evidence>
<dbReference type="GO" id="GO:0007160">
    <property type="term" value="P:cell-matrix adhesion"/>
    <property type="evidence" value="ECO:0007669"/>
    <property type="project" value="InterPro"/>
</dbReference>
<organism evidence="3 4">
    <name type="scientific">Ditylenchus destructor</name>
    <dbReference type="NCBI Taxonomy" id="166010"/>
    <lineage>
        <taxon>Eukaryota</taxon>
        <taxon>Metazoa</taxon>
        <taxon>Ecdysozoa</taxon>
        <taxon>Nematoda</taxon>
        <taxon>Chromadorea</taxon>
        <taxon>Rhabditida</taxon>
        <taxon>Tylenchina</taxon>
        <taxon>Tylenchomorpha</taxon>
        <taxon>Sphaerularioidea</taxon>
        <taxon>Anguinidae</taxon>
        <taxon>Anguininae</taxon>
        <taxon>Ditylenchus</taxon>
    </lineage>
</organism>
<dbReference type="InterPro" id="IPR003886">
    <property type="entry name" value="NIDO_dom"/>
</dbReference>
<feature type="domain" description="NIDO" evidence="2">
    <location>
        <begin position="88"/>
        <end position="253"/>
    </location>
</feature>
<evidence type="ECO:0000313" key="4">
    <source>
        <dbReference type="Proteomes" id="UP001201812"/>
    </source>
</evidence>
<dbReference type="EMBL" id="JAKKPZ010000134">
    <property type="protein sequence ID" value="KAI1700810.1"/>
    <property type="molecule type" value="Genomic_DNA"/>
</dbReference>
<dbReference type="PANTHER" id="PTHR13802:SF52">
    <property type="entry name" value="MUCIN-4"/>
    <property type="match status" value="1"/>
</dbReference>
<evidence type="ECO:0000259" key="2">
    <source>
        <dbReference type="SMART" id="SM00539"/>
    </source>
</evidence>
<dbReference type="AlphaFoldDB" id="A0AAD4R019"/>
<protein>
    <submittedName>
        <fullName evidence="3">Nidogen-like domain-containing protein</fullName>
    </submittedName>
</protein>
<proteinExistence type="predicted"/>
<comment type="caution">
    <text evidence="3">The sequence shown here is derived from an EMBL/GenBank/DDBJ whole genome shotgun (WGS) entry which is preliminary data.</text>
</comment>
<dbReference type="PANTHER" id="PTHR13802">
    <property type="entry name" value="MUCIN 4-RELATED"/>
    <property type="match status" value="1"/>
</dbReference>
<keyword evidence="4" id="KW-1185">Reference proteome</keyword>
<dbReference type="InterPro" id="IPR051495">
    <property type="entry name" value="Epithelial_Barrier/Signaling"/>
</dbReference>
<sequence>MGRTGVPLSRFFWRGRQLFHGGEMNKKILMPKHLRLPFFGRDREALLITADGAIFVGSRKMDKDDDLFIYNSNTDCMPTFTGPGAIVPFPYSFLTETGKFFHRQTSNRKQLKKAKREVLRAFPHFHHLRLKWIFVLTYWDMGHRRSHGRVRNAFQSITATDGRHTFAIFYYAKLQSKAEPSATRKIADAWSGNVAESEELGDAAFYSGSHDNGFAYIEGSCSNRMRHLLLAHSNLAGGGRRGVWVYRIDESRIKSPACAEPAHHIGTNEEVLQACSAVGSSTDD</sequence>
<reference evidence="3" key="1">
    <citation type="submission" date="2022-01" db="EMBL/GenBank/DDBJ databases">
        <title>Genome Sequence Resource for Two Populations of Ditylenchus destructor, the Migratory Endoparasitic Phytonematode.</title>
        <authorList>
            <person name="Zhang H."/>
            <person name="Lin R."/>
            <person name="Xie B."/>
        </authorList>
    </citation>
    <scope>NUCLEOTIDE SEQUENCE</scope>
    <source>
        <strain evidence="3">BazhouSP</strain>
    </source>
</reference>
<keyword evidence="1" id="KW-1015">Disulfide bond</keyword>
<dbReference type="SMART" id="SM00539">
    <property type="entry name" value="NIDO"/>
    <property type="match status" value="1"/>
</dbReference>
<evidence type="ECO:0000256" key="1">
    <source>
        <dbReference type="ARBA" id="ARBA00023157"/>
    </source>
</evidence>
<accession>A0AAD4R019</accession>